<reference evidence="1" key="1">
    <citation type="submission" date="2022-06" db="EMBL/GenBank/DDBJ databases">
        <title>Devosia sp. XJ19-45 genome assembly.</title>
        <authorList>
            <person name="Li B."/>
            <person name="Cai M."/>
            <person name="Nie G."/>
            <person name="Li W."/>
        </authorList>
    </citation>
    <scope>NUCLEOTIDE SEQUENCE</scope>
    <source>
        <strain evidence="1">XJ19-45</strain>
    </source>
</reference>
<accession>A0A9Q4AMF1</accession>
<dbReference type="AlphaFoldDB" id="A0A9Q4AMF1"/>
<sequence length="75" mass="8477">MYGEFKGRVIVRIPEGDDPDEVLRLEVLDPELARQRYQGKIVLAKRSSIRALSGRTHGSLKETDILWTEPQTPSG</sequence>
<evidence type="ECO:0000313" key="2">
    <source>
        <dbReference type="Proteomes" id="UP001060275"/>
    </source>
</evidence>
<name>A0A9Q4AMF1_9HYPH</name>
<protein>
    <submittedName>
        <fullName evidence="1">Uncharacterized protein</fullName>
    </submittedName>
</protein>
<dbReference type="RefSeq" id="WP_254673714.1">
    <property type="nucleotide sequence ID" value="NZ_JAMWDU010000002.1"/>
</dbReference>
<gene>
    <name evidence="1" type="ORF">NF348_05760</name>
</gene>
<comment type="caution">
    <text evidence="1">The sequence shown here is derived from an EMBL/GenBank/DDBJ whole genome shotgun (WGS) entry which is preliminary data.</text>
</comment>
<dbReference type="Proteomes" id="UP001060275">
    <property type="component" value="Unassembled WGS sequence"/>
</dbReference>
<organism evidence="1 2">
    <name type="scientific">Devosia ureilytica</name>
    <dbReference type="NCBI Taxonomy" id="2952754"/>
    <lineage>
        <taxon>Bacteria</taxon>
        <taxon>Pseudomonadati</taxon>
        <taxon>Pseudomonadota</taxon>
        <taxon>Alphaproteobacteria</taxon>
        <taxon>Hyphomicrobiales</taxon>
        <taxon>Devosiaceae</taxon>
        <taxon>Devosia</taxon>
    </lineage>
</organism>
<keyword evidence="2" id="KW-1185">Reference proteome</keyword>
<proteinExistence type="predicted"/>
<dbReference type="EMBL" id="JAMWDU010000002">
    <property type="protein sequence ID" value="MCP8886602.1"/>
    <property type="molecule type" value="Genomic_DNA"/>
</dbReference>
<evidence type="ECO:0000313" key="1">
    <source>
        <dbReference type="EMBL" id="MCP8886602.1"/>
    </source>
</evidence>